<organism evidence="1 2">
    <name type="scientific">Agrococcus versicolor</name>
    <dbReference type="NCBI Taxonomy" id="501482"/>
    <lineage>
        <taxon>Bacteria</taxon>
        <taxon>Bacillati</taxon>
        <taxon>Actinomycetota</taxon>
        <taxon>Actinomycetes</taxon>
        <taxon>Micrococcales</taxon>
        <taxon>Microbacteriaceae</taxon>
        <taxon>Agrococcus</taxon>
    </lineage>
</organism>
<dbReference type="EMBL" id="BAAAQT010000008">
    <property type="protein sequence ID" value="GAA2176259.1"/>
    <property type="molecule type" value="Genomic_DNA"/>
</dbReference>
<reference evidence="2" key="1">
    <citation type="journal article" date="2019" name="Int. J. Syst. Evol. Microbiol.">
        <title>The Global Catalogue of Microorganisms (GCM) 10K type strain sequencing project: providing services to taxonomists for standard genome sequencing and annotation.</title>
        <authorList>
            <consortium name="The Broad Institute Genomics Platform"/>
            <consortium name="The Broad Institute Genome Sequencing Center for Infectious Disease"/>
            <person name="Wu L."/>
            <person name="Ma J."/>
        </authorList>
    </citation>
    <scope>NUCLEOTIDE SEQUENCE [LARGE SCALE GENOMIC DNA]</scope>
    <source>
        <strain evidence="2">JCM 16026</strain>
    </source>
</reference>
<evidence type="ECO:0000313" key="2">
    <source>
        <dbReference type="Proteomes" id="UP001501599"/>
    </source>
</evidence>
<gene>
    <name evidence="1" type="ORF">GCM10009846_29350</name>
</gene>
<keyword evidence="2" id="KW-1185">Reference proteome</keyword>
<name>A0ABP5MPU5_9MICO</name>
<sequence>MVPSSFVGLELDLLSYELSENTVLLVQDVSTLVGGMPAYDGSGDDAAWIIVAACADAADVFDATTVEVAVVSAVDPPSDLDERIDDREFDDAVSCDDGRTFR</sequence>
<proteinExistence type="predicted"/>
<dbReference type="Proteomes" id="UP001501599">
    <property type="component" value="Unassembled WGS sequence"/>
</dbReference>
<evidence type="ECO:0000313" key="1">
    <source>
        <dbReference type="EMBL" id="GAA2176259.1"/>
    </source>
</evidence>
<protein>
    <submittedName>
        <fullName evidence="1">Uncharacterized protein</fullName>
    </submittedName>
</protein>
<accession>A0ABP5MPU5</accession>
<comment type="caution">
    <text evidence="1">The sequence shown here is derived from an EMBL/GenBank/DDBJ whole genome shotgun (WGS) entry which is preliminary data.</text>
</comment>